<dbReference type="RefSeq" id="WP_091941801.1">
    <property type="nucleotide sequence ID" value="NZ_FOEE01000004.1"/>
</dbReference>
<dbReference type="AlphaFoldDB" id="A0A1H8SAI5"/>
<keyword evidence="2" id="KW-1185">Reference proteome</keyword>
<evidence type="ECO:0000313" key="2">
    <source>
        <dbReference type="Proteomes" id="UP000198960"/>
    </source>
</evidence>
<dbReference type="STRING" id="673521.SAMN05660991_01523"/>
<sequence length="141" mass="15047">MTGGSSGRDPGDVLRDIGAALVAAAPPGTARIRYRATAVGAVRRDGFHAETAAGNAVNVPVPGAARDGVEELKQLLWNPQLGTWLELDVVLDRASGQLEPRFNRTHEPGGEPLPREAIAEELRRFPRPPSAIPAWMAERLG</sequence>
<dbReference type="Proteomes" id="UP000198960">
    <property type="component" value="Unassembled WGS sequence"/>
</dbReference>
<proteinExistence type="predicted"/>
<accession>A0A1H8SAI5</accession>
<dbReference type="InterPro" id="IPR036170">
    <property type="entry name" value="YezG-like_sf"/>
</dbReference>
<dbReference type="OrthoDB" id="4076188at2"/>
<dbReference type="EMBL" id="FOEE01000004">
    <property type="protein sequence ID" value="SEO75193.1"/>
    <property type="molecule type" value="Genomic_DNA"/>
</dbReference>
<dbReference type="SUPFAM" id="SSF160424">
    <property type="entry name" value="BH3703-like"/>
    <property type="match status" value="1"/>
</dbReference>
<evidence type="ECO:0000313" key="1">
    <source>
        <dbReference type="EMBL" id="SEO75193.1"/>
    </source>
</evidence>
<gene>
    <name evidence="1" type="ORF">SAMN05660991_01523</name>
</gene>
<protein>
    <submittedName>
        <fullName evidence="1">Uncharacterized protein</fullName>
    </submittedName>
</protein>
<name>A0A1H8SAI5_9ACTN</name>
<reference evidence="2" key="1">
    <citation type="submission" date="2016-10" db="EMBL/GenBank/DDBJ databases">
        <authorList>
            <person name="Varghese N."/>
            <person name="Submissions S."/>
        </authorList>
    </citation>
    <scope>NUCLEOTIDE SEQUENCE [LARGE SCALE GENOMIC DNA]</scope>
    <source>
        <strain evidence="2">DSM 45413</strain>
    </source>
</reference>
<organism evidence="1 2">
    <name type="scientific">Trujillonella endophytica</name>
    <dbReference type="NCBI Taxonomy" id="673521"/>
    <lineage>
        <taxon>Bacteria</taxon>
        <taxon>Bacillati</taxon>
        <taxon>Actinomycetota</taxon>
        <taxon>Actinomycetes</taxon>
        <taxon>Geodermatophilales</taxon>
        <taxon>Geodermatophilaceae</taxon>
        <taxon>Trujillonella</taxon>
    </lineage>
</organism>